<dbReference type="InterPro" id="IPR001087">
    <property type="entry name" value="GDSL"/>
</dbReference>
<keyword evidence="6" id="KW-1185">Reference proteome</keyword>
<sequence length="374" mass="40398">MASRGRAASALVVLCSVLVLAPHAAAKKPLVSAMFVFGDSLLDVGNNNHLANCNISCQANYPRYGIDLPCHKPTGRFSNGYNLADQLAQMLGFAESPPPFLSRLKSNASVFTGINFASGGSGLLPTTGPQVCGQVFPMSEQVGNFTSLVGRMSGSGDWTAAAAALDLISESLFFISAGSNDLFEYADFAVTHPNTSRNDTEFLQRLIASYTGYIKDLYAAGATRFSVLSPSLVGCCPHQRRVAKDFGDVDQRGCLGTANNLSRQLYPMIDSMLQDLRQELPGMKYSLGDGIRMGEFVFNNANFKLDHACCGEGEFGESLCNSTVPLCQNRRSYFFWDRFHPTDAASAITATGLFSDTGRFVHPINVRQLVAQRS</sequence>
<evidence type="ECO:0000256" key="2">
    <source>
        <dbReference type="ARBA" id="ARBA00022801"/>
    </source>
</evidence>
<dbReference type="EMBL" id="OZ075115">
    <property type="protein sequence ID" value="CAL5069373.1"/>
    <property type="molecule type" value="Genomic_DNA"/>
</dbReference>
<keyword evidence="3" id="KW-0442">Lipid degradation</keyword>
<comment type="similarity">
    <text evidence="1">Belongs to the 'GDSL' lipolytic enzyme family.</text>
</comment>
<dbReference type="Pfam" id="PF00657">
    <property type="entry name" value="Lipase_GDSL"/>
    <property type="match status" value="1"/>
</dbReference>
<gene>
    <name evidence="5" type="ORF">URODEC1_LOCUS102169</name>
</gene>
<keyword evidence="3" id="KW-0443">Lipid metabolism</keyword>
<dbReference type="Gene3D" id="3.40.50.1110">
    <property type="entry name" value="SGNH hydrolase"/>
    <property type="match status" value="1"/>
</dbReference>
<evidence type="ECO:0000313" key="6">
    <source>
        <dbReference type="Proteomes" id="UP001497457"/>
    </source>
</evidence>
<dbReference type="AlphaFoldDB" id="A0ABC9F5J6"/>
<evidence type="ECO:0000256" key="4">
    <source>
        <dbReference type="SAM" id="SignalP"/>
    </source>
</evidence>
<evidence type="ECO:0000256" key="3">
    <source>
        <dbReference type="ARBA" id="ARBA00022963"/>
    </source>
</evidence>
<dbReference type="InterPro" id="IPR036514">
    <property type="entry name" value="SGNH_hydro_sf"/>
</dbReference>
<feature type="signal peptide" evidence="4">
    <location>
        <begin position="1"/>
        <end position="26"/>
    </location>
</feature>
<keyword evidence="4" id="KW-0732">Signal</keyword>
<evidence type="ECO:0000256" key="1">
    <source>
        <dbReference type="ARBA" id="ARBA00008668"/>
    </source>
</evidence>
<proteinExistence type="inferred from homology"/>
<name>A0ABC9F5J6_9POAL</name>
<dbReference type="CDD" id="cd01837">
    <property type="entry name" value="SGNH_plant_lipase_like"/>
    <property type="match status" value="1"/>
</dbReference>
<keyword evidence="2" id="KW-0378">Hydrolase</keyword>
<dbReference type="GO" id="GO:0016787">
    <property type="term" value="F:hydrolase activity"/>
    <property type="evidence" value="ECO:0007669"/>
    <property type="project" value="UniProtKB-KW"/>
</dbReference>
<dbReference type="Proteomes" id="UP001497457">
    <property type="component" value="Chromosome 5rd"/>
</dbReference>
<dbReference type="PANTHER" id="PTHR45648:SF57">
    <property type="entry name" value="GDSL ESTERASE_LIPASE"/>
    <property type="match status" value="1"/>
</dbReference>
<organism evidence="5 6">
    <name type="scientific">Urochloa decumbens</name>
    <dbReference type="NCBI Taxonomy" id="240449"/>
    <lineage>
        <taxon>Eukaryota</taxon>
        <taxon>Viridiplantae</taxon>
        <taxon>Streptophyta</taxon>
        <taxon>Embryophyta</taxon>
        <taxon>Tracheophyta</taxon>
        <taxon>Spermatophyta</taxon>
        <taxon>Magnoliopsida</taxon>
        <taxon>Liliopsida</taxon>
        <taxon>Poales</taxon>
        <taxon>Poaceae</taxon>
        <taxon>PACMAD clade</taxon>
        <taxon>Panicoideae</taxon>
        <taxon>Panicodae</taxon>
        <taxon>Paniceae</taxon>
        <taxon>Melinidinae</taxon>
        <taxon>Urochloa</taxon>
    </lineage>
</organism>
<feature type="chain" id="PRO_5044767168" description="GDSL esterase/lipase" evidence="4">
    <location>
        <begin position="27"/>
        <end position="374"/>
    </location>
</feature>
<dbReference type="PANTHER" id="PTHR45648">
    <property type="entry name" value="GDSL LIPASE/ACYLHYDROLASE FAMILY PROTEIN (AFU_ORTHOLOGUE AFUA_4G14700)"/>
    <property type="match status" value="1"/>
</dbReference>
<accession>A0ABC9F5J6</accession>
<protein>
    <recommendedName>
        <fullName evidence="7">GDSL esterase/lipase</fullName>
    </recommendedName>
</protein>
<reference evidence="5" key="1">
    <citation type="submission" date="2024-10" db="EMBL/GenBank/DDBJ databases">
        <authorList>
            <person name="Ryan C."/>
        </authorList>
    </citation>
    <scope>NUCLEOTIDE SEQUENCE [LARGE SCALE GENOMIC DNA]</scope>
</reference>
<dbReference type="InterPro" id="IPR051058">
    <property type="entry name" value="GDSL_Est/Lipase"/>
</dbReference>
<evidence type="ECO:0000313" key="5">
    <source>
        <dbReference type="EMBL" id="CAL5069373.1"/>
    </source>
</evidence>
<dbReference type="InterPro" id="IPR035669">
    <property type="entry name" value="SGNH_plant_lipase-like"/>
</dbReference>
<dbReference type="GO" id="GO:0016042">
    <property type="term" value="P:lipid catabolic process"/>
    <property type="evidence" value="ECO:0007669"/>
    <property type="project" value="UniProtKB-KW"/>
</dbReference>
<evidence type="ECO:0008006" key="7">
    <source>
        <dbReference type="Google" id="ProtNLM"/>
    </source>
</evidence>